<evidence type="ECO:0000313" key="3">
    <source>
        <dbReference type="EMBL" id="VDN34265.1"/>
    </source>
</evidence>
<organism evidence="5">
    <name type="scientific">Gongylonema pulchrum</name>
    <dbReference type="NCBI Taxonomy" id="637853"/>
    <lineage>
        <taxon>Eukaryota</taxon>
        <taxon>Metazoa</taxon>
        <taxon>Ecdysozoa</taxon>
        <taxon>Nematoda</taxon>
        <taxon>Chromadorea</taxon>
        <taxon>Rhabditida</taxon>
        <taxon>Spirurina</taxon>
        <taxon>Spiruromorpha</taxon>
        <taxon>Spiruroidea</taxon>
        <taxon>Gongylonematidae</taxon>
        <taxon>Gongylonema</taxon>
    </lineage>
</organism>
<evidence type="ECO:0000313" key="5">
    <source>
        <dbReference type="WBParaSite" id="GPUH_0001966301-mRNA-1"/>
    </source>
</evidence>
<keyword evidence="2" id="KW-0472">Membrane</keyword>
<sequence length="237" mass="26142">MMAIKKMKNNDNVHGRALSGLPLNRFYLNRNRLLHLPKRLLDDLNVEQVVVVDFSDNLWQCVCGEEWLADWLSSIGDRNVADGNMGCIRTRACTPESTGKQKRHLWITIIASVLALVSVLILIAIALLYVEDVRRMDKLSNPLRRVPSDLLQLIPSGDSSVSLPCENGIEPLLGIGVPKEIAVTSGQLRLSTCIKSPLIVQNSKSSNNGDGDNITISDNSNNTTGGNEKKRVRFNDA</sequence>
<dbReference type="WBParaSite" id="GPUH_0001966301-mRNA-1">
    <property type="protein sequence ID" value="GPUH_0001966301-mRNA-1"/>
    <property type="gene ID" value="GPUH_0001966301"/>
</dbReference>
<reference evidence="5" key="1">
    <citation type="submission" date="2016-06" db="UniProtKB">
        <authorList>
            <consortium name="WormBaseParasite"/>
        </authorList>
    </citation>
    <scope>IDENTIFICATION</scope>
</reference>
<evidence type="ECO:0000313" key="4">
    <source>
        <dbReference type="Proteomes" id="UP000271098"/>
    </source>
</evidence>
<gene>
    <name evidence="3" type="ORF">GPUH_LOCUS19638</name>
</gene>
<feature type="transmembrane region" description="Helical" evidence="2">
    <location>
        <begin position="105"/>
        <end position="130"/>
    </location>
</feature>
<accession>A0A183EF97</accession>
<name>A0A183EF97_9BILA</name>
<dbReference type="AlphaFoldDB" id="A0A183EF97"/>
<keyword evidence="4" id="KW-1185">Reference proteome</keyword>
<keyword evidence="2" id="KW-1133">Transmembrane helix</keyword>
<dbReference type="Proteomes" id="UP000271098">
    <property type="component" value="Unassembled WGS sequence"/>
</dbReference>
<dbReference type="OrthoDB" id="676979at2759"/>
<proteinExistence type="predicted"/>
<protein>
    <submittedName>
        <fullName evidence="5">LRRCT domain-containing protein</fullName>
    </submittedName>
</protein>
<evidence type="ECO:0000256" key="1">
    <source>
        <dbReference type="SAM" id="MobiDB-lite"/>
    </source>
</evidence>
<evidence type="ECO:0000256" key="2">
    <source>
        <dbReference type="SAM" id="Phobius"/>
    </source>
</evidence>
<dbReference type="InterPro" id="IPR032675">
    <property type="entry name" value="LRR_dom_sf"/>
</dbReference>
<reference evidence="3 4" key="2">
    <citation type="submission" date="2018-11" db="EMBL/GenBank/DDBJ databases">
        <authorList>
            <consortium name="Pathogen Informatics"/>
        </authorList>
    </citation>
    <scope>NUCLEOTIDE SEQUENCE [LARGE SCALE GENOMIC DNA]</scope>
</reference>
<keyword evidence="2" id="KW-0812">Transmembrane</keyword>
<feature type="region of interest" description="Disordered" evidence="1">
    <location>
        <begin position="204"/>
        <end position="237"/>
    </location>
</feature>
<feature type="compositionally biased region" description="Low complexity" evidence="1">
    <location>
        <begin position="204"/>
        <end position="226"/>
    </location>
</feature>
<dbReference type="EMBL" id="UYRT01088877">
    <property type="protein sequence ID" value="VDN34265.1"/>
    <property type="molecule type" value="Genomic_DNA"/>
</dbReference>
<feature type="compositionally biased region" description="Basic and acidic residues" evidence="1">
    <location>
        <begin position="227"/>
        <end position="237"/>
    </location>
</feature>
<dbReference type="SUPFAM" id="SSF52058">
    <property type="entry name" value="L domain-like"/>
    <property type="match status" value="1"/>
</dbReference>
<dbReference type="Gene3D" id="3.80.10.10">
    <property type="entry name" value="Ribonuclease Inhibitor"/>
    <property type="match status" value="1"/>
</dbReference>